<name>A0A5A7MII7_COMTE</name>
<dbReference type="Proteomes" id="UP000323105">
    <property type="component" value="Unassembled WGS sequence"/>
</dbReference>
<protein>
    <recommendedName>
        <fullName evidence="1">HNH domain-containing protein</fullName>
    </recommendedName>
</protein>
<comment type="caution">
    <text evidence="2">The sequence shown here is derived from an EMBL/GenBank/DDBJ whole genome shotgun (WGS) entry which is preliminary data.</text>
</comment>
<organism evidence="2 3">
    <name type="scientific">Comamonas testosteroni</name>
    <name type="common">Pseudomonas testosteroni</name>
    <dbReference type="NCBI Taxonomy" id="285"/>
    <lineage>
        <taxon>Bacteria</taxon>
        <taxon>Pseudomonadati</taxon>
        <taxon>Pseudomonadota</taxon>
        <taxon>Betaproteobacteria</taxon>
        <taxon>Burkholderiales</taxon>
        <taxon>Comamonadaceae</taxon>
        <taxon>Comamonas</taxon>
    </lineage>
</organism>
<dbReference type="GO" id="GO:0003676">
    <property type="term" value="F:nucleic acid binding"/>
    <property type="evidence" value="ECO:0007669"/>
    <property type="project" value="InterPro"/>
</dbReference>
<dbReference type="InterPro" id="IPR003615">
    <property type="entry name" value="HNH_nuc"/>
</dbReference>
<dbReference type="GO" id="GO:0004519">
    <property type="term" value="F:endonuclease activity"/>
    <property type="evidence" value="ECO:0007669"/>
    <property type="project" value="InterPro"/>
</dbReference>
<accession>A0A5A7MII7</accession>
<evidence type="ECO:0000313" key="3">
    <source>
        <dbReference type="Proteomes" id="UP000323105"/>
    </source>
</evidence>
<sequence>MLTEGTPKTLELTAYERNASARKQCIAHYGATCQACGLSYEKKYGIIGANLIHVHHLKPLSSIGHLYQVDPIHDLVPLCATCHHVAHSRDDPYSVAEIRAAIAEQQVRTIDLEYGQQ</sequence>
<dbReference type="InterPro" id="IPR002711">
    <property type="entry name" value="HNH"/>
</dbReference>
<dbReference type="Pfam" id="PF01844">
    <property type="entry name" value="HNH"/>
    <property type="match status" value="1"/>
</dbReference>
<dbReference type="CDD" id="cd00085">
    <property type="entry name" value="HNHc"/>
    <property type="match status" value="1"/>
</dbReference>
<evidence type="ECO:0000259" key="1">
    <source>
        <dbReference type="Pfam" id="PF01844"/>
    </source>
</evidence>
<evidence type="ECO:0000313" key="2">
    <source>
        <dbReference type="EMBL" id="GEQ77556.1"/>
    </source>
</evidence>
<proteinExistence type="predicted"/>
<dbReference type="GO" id="GO:0008270">
    <property type="term" value="F:zinc ion binding"/>
    <property type="evidence" value="ECO:0007669"/>
    <property type="project" value="InterPro"/>
</dbReference>
<gene>
    <name evidence="2" type="ORF">CTTA_4561</name>
</gene>
<dbReference type="Gene3D" id="1.10.30.50">
    <property type="match status" value="1"/>
</dbReference>
<dbReference type="AlphaFoldDB" id="A0A5A7MII7"/>
<feature type="domain" description="HNH" evidence="1">
    <location>
        <begin position="33"/>
        <end position="88"/>
    </location>
</feature>
<dbReference type="EMBL" id="BKBW01000014">
    <property type="protein sequence ID" value="GEQ77556.1"/>
    <property type="molecule type" value="Genomic_DNA"/>
</dbReference>
<reference evidence="2 3" key="1">
    <citation type="journal article" date="2019" name="Microbiol. Resour. Announc.">
        <title>Draft Genome Sequence of Comamonas testosteroni TA441, a Bacterium That Has a Cryptic Phenol Degradation Gene Cluster.</title>
        <authorList>
            <person name="Arai H."/>
            <person name="Ishii M."/>
        </authorList>
    </citation>
    <scope>NUCLEOTIDE SEQUENCE [LARGE SCALE GENOMIC DNA]</scope>
    <source>
        <strain evidence="2 3">TA441</strain>
    </source>
</reference>